<proteinExistence type="predicted"/>
<keyword evidence="1" id="KW-0812">Transmembrane</keyword>
<dbReference type="Pfam" id="PF20228">
    <property type="entry name" value="DUF6587"/>
    <property type="match status" value="1"/>
</dbReference>
<keyword evidence="3" id="KW-1185">Reference proteome</keyword>
<dbReference type="InterPro" id="IPR046494">
    <property type="entry name" value="DUF6587"/>
</dbReference>
<keyword evidence="1" id="KW-1133">Transmembrane helix</keyword>
<dbReference type="AlphaFoldDB" id="A0A6B3SGS4"/>
<dbReference type="EMBL" id="JAAIVB010000008">
    <property type="protein sequence ID" value="NEX59830.1"/>
    <property type="molecule type" value="Genomic_DNA"/>
</dbReference>
<feature type="transmembrane region" description="Helical" evidence="1">
    <location>
        <begin position="6"/>
        <end position="24"/>
    </location>
</feature>
<organism evidence="2 3">
    <name type="scientific">Noviherbaspirillum galbum</name>
    <dbReference type="NCBI Taxonomy" id="2709383"/>
    <lineage>
        <taxon>Bacteria</taxon>
        <taxon>Pseudomonadati</taxon>
        <taxon>Pseudomonadota</taxon>
        <taxon>Betaproteobacteria</taxon>
        <taxon>Burkholderiales</taxon>
        <taxon>Oxalobacteraceae</taxon>
        <taxon>Noviherbaspirillum</taxon>
    </lineage>
</organism>
<gene>
    <name evidence="2" type="ORF">G3574_01940</name>
</gene>
<comment type="caution">
    <text evidence="2">The sequence shown here is derived from an EMBL/GenBank/DDBJ whole genome shotgun (WGS) entry which is preliminary data.</text>
</comment>
<keyword evidence="1" id="KW-0472">Membrane</keyword>
<evidence type="ECO:0000313" key="2">
    <source>
        <dbReference type="EMBL" id="NEX59830.1"/>
    </source>
</evidence>
<sequence>MNLQEWIVGAIVLVAFAAVCRRYLPRTIRQALRSGMVKLATGLSMHGLARRLSAVREEGGSCGDGCGSCGGCGSPAGTDAKDGAQPPARVIPLKMIRH</sequence>
<protein>
    <submittedName>
        <fullName evidence="2">Uncharacterized protein</fullName>
    </submittedName>
</protein>
<evidence type="ECO:0000256" key="1">
    <source>
        <dbReference type="SAM" id="Phobius"/>
    </source>
</evidence>
<dbReference type="RefSeq" id="WP_163960317.1">
    <property type="nucleotide sequence ID" value="NZ_JAAIVB010000008.1"/>
</dbReference>
<evidence type="ECO:0000313" key="3">
    <source>
        <dbReference type="Proteomes" id="UP000482155"/>
    </source>
</evidence>
<reference evidence="2 3" key="1">
    <citation type="submission" date="2020-02" db="EMBL/GenBank/DDBJ databases">
        <authorList>
            <person name="Kim M.K."/>
        </authorList>
    </citation>
    <scope>NUCLEOTIDE SEQUENCE [LARGE SCALE GENOMIC DNA]</scope>
    <source>
        <strain evidence="2 3">17J57-3</strain>
    </source>
</reference>
<accession>A0A6B3SGS4</accession>
<dbReference type="Proteomes" id="UP000482155">
    <property type="component" value="Unassembled WGS sequence"/>
</dbReference>
<name>A0A6B3SGS4_9BURK</name>